<dbReference type="OrthoDB" id="9809288at2"/>
<dbReference type="InterPro" id="IPR029479">
    <property type="entry name" value="Nitroreductase"/>
</dbReference>
<evidence type="ECO:0000256" key="1">
    <source>
        <dbReference type="ARBA" id="ARBA00007118"/>
    </source>
</evidence>
<dbReference type="Pfam" id="PF00881">
    <property type="entry name" value="Nitroreductase"/>
    <property type="match status" value="1"/>
</dbReference>
<dbReference type="Gene3D" id="3.40.109.10">
    <property type="entry name" value="NADH Oxidase"/>
    <property type="match status" value="1"/>
</dbReference>
<comment type="similarity">
    <text evidence="1">Belongs to the nitroreductase family.</text>
</comment>
<organism evidence="4 5">
    <name type="scientific">Muriicola soli</name>
    <dbReference type="NCBI Taxonomy" id="2507538"/>
    <lineage>
        <taxon>Bacteria</taxon>
        <taxon>Pseudomonadati</taxon>
        <taxon>Bacteroidota</taxon>
        <taxon>Flavobacteriia</taxon>
        <taxon>Flavobacteriales</taxon>
        <taxon>Flavobacteriaceae</taxon>
        <taxon>Muriicola</taxon>
    </lineage>
</organism>
<keyword evidence="5" id="KW-1185">Reference proteome</keyword>
<name>A0A411E937_9FLAO</name>
<dbReference type="InterPro" id="IPR000415">
    <property type="entry name" value="Nitroreductase-like"/>
</dbReference>
<proteinExistence type="inferred from homology"/>
<dbReference type="PANTHER" id="PTHR43673">
    <property type="entry name" value="NAD(P)H NITROREDUCTASE YDGI-RELATED"/>
    <property type="match status" value="1"/>
</dbReference>
<evidence type="ECO:0000256" key="2">
    <source>
        <dbReference type="ARBA" id="ARBA00023002"/>
    </source>
</evidence>
<dbReference type="EMBL" id="CP035544">
    <property type="protein sequence ID" value="QBA64044.1"/>
    <property type="molecule type" value="Genomic_DNA"/>
</dbReference>
<evidence type="ECO:0000313" key="5">
    <source>
        <dbReference type="Proteomes" id="UP000290889"/>
    </source>
</evidence>
<sequence>MGDSIERLEWRYAVKKFDTEETLTEEQVDRLIRAFNLTATSYGLQPIRLVVLQNKDIQESLIPHTYGQKQVAQASHVLVICIETLIDKEYITQYFERVKTIRGTSDQILSPFKNELVNNFEVKHTEEIRQWATNQAYLAMGNLLTVCAMEKIDACPMEGFVPSAYDKALDLQSRHLSSVLVLPVGKRAKDDMFSAMKKVRRDLRESIILIK</sequence>
<dbReference type="SUPFAM" id="SSF55469">
    <property type="entry name" value="FMN-dependent nitroreductase-like"/>
    <property type="match status" value="1"/>
</dbReference>
<protein>
    <submittedName>
        <fullName evidence="4">NAD(P)H-dependent oxidoreductase</fullName>
    </submittedName>
</protein>
<dbReference type="PANTHER" id="PTHR43673:SF10">
    <property type="entry name" value="NADH DEHYDROGENASE_NAD(P)H NITROREDUCTASE XCC3605-RELATED"/>
    <property type="match status" value="1"/>
</dbReference>
<gene>
    <name evidence="4" type="ORF">EQY75_05525</name>
</gene>
<dbReference type="GO" id="GO:0016491">
    <property type="term" value="F:oxidoreductase activity"/>
    <property type="evidence" value="ECO:0007669"/>
    <property type="project" value="UniProtKB-KW"/>
</dbReference>
<accession>A0A411E937</accession>
<keyword evidence="2" id="KW-0560">Oxidoreductase</keyword>
<dbReference type="KEGG" id="mur:EQY75_05525"/>
<dbReference type="RefSeq" id="WP_129603597.1">
    <property type="nucleotide sequence ID" value="NZ_CP035544.1"/>
</dbReference>
<dbReference type="Proteomes" id="UP000290889">
    <property type="component" value="Chromosome"/>
</dbReference>
<dbReference type="AlphaFoldDB" id="A0A411E937"/>
<evidence type="ECO:0000313" key="4">
    <source>
        <dbReference type="EMBL" id="QBA64044.1"/>
    </source>
</evidence>
<feature type="domain" description="Nitroreductase" evidence="3">
    <location>
        <begin position="9"/>
        <end position="186"/>
    </location>
</feature>
<reference evidence="4 5" key="1">
    <citation type="submission" date="2019-01" db="EMBL/GenBank/DDBJ databases">
        <title>Muriicola soli sp. nov., isolated from soil.</title>
        <authorList>
            <person name="Kang H.J."/>
            <person name="Kim S.B."/>
        </authorList>
    </citation>
    <scope>NUCLEOTIDE SEQUENCE [LARGE SCALE GENOMIC DNA]</scope>
    <source>
        <strain evidence="4 5">MMS17-SY002</strain>
    </source>
</reference>
<evidence type="ECO:0000259" key="3">
    <source>
        <dbReference type="Pfam" id="PF00881"/>
    </source>
</evidence>